<organism evidence="5">
    <name type="scientific">Ditylum brightwellii</name>
    <dbReference type="NCBI Taxonomy" id="49249"/>
    <lineage>
        <taxon>Eukaryota</taxon>
        <taxon>Sar</taxon>
        <taxon>Stramenopiles</taxon>
        <taxon>Ochrophyta</taxon>
        <taxon>Bacillariophyta</taxon>
        <taxon>Mediophyceae</taxon>
        <taxon>Lithodesmiophycidae</taxon>
        <taxon>Lithodesmiales</taxon>
        <taxon>Lithodesmiaceae</taxon>
        <taxon>Ditylum</taxon>
    </lineage>
</organism>
<dbReference type="GO" id="GO:0005829">
    <property type="term" value="C:cytosol"/>
    <property type="evidence" value="ECO:0007669"/>
    <property type="project" value="TreeGrafter"/>
</dbReference>
<dbReference type="PANTHER" id="PTHR10606:SF32">
    <property type="entry name" value="6-PHOSPHOFRUCTO-2-KINASE 1"/>
    <property type="match status" value="1"/>
</dbReference>
<dbReference type="GO" id="GO:0006000">
    <property type="term" value="P:fructose metabolic process"/>
    <property type="evidence" value="ECO:0007669"/>
    <property type="project" value="InterPro"/>
</dbReference>
<dbReference type="PRINTS" id="PR00991">
    <property type="entry name" value="6PFRUCTKNASE"/>
</dbReference>
<accession>A0A7S1Z0G1</accession>
<evidence type="ECO:0000313" key="5">
    <source>
        <dbReference type="EMBL" id="CAD9324472.1"/>
    </source>
</evidence>
<dbReference type="SUPFAM" id="SSF53254">
    <property type="entry name" value="Phosphoglycerate mutase-like"/>
    <property type="match status" value="1"/>
</dbReference>
<keyword evidence="2" id="KW-0067">ATP-binding</keyword>
<evidence type="ECO:0000256" key="3">
    <source>
        <dbReference type="SAM" id="MobiDB-lite"/>
    </source>
</evidence>
<dbReference type="Pfam" id="PF01591">
    <property type="entry name" value="6PF2K"/>
    <property type="match status" value="1"/>
</dbReference>
<protein>
    <recommendedName>
        <fullName evidence="4">6-phosphofructo-2-kinase domain-containing protein</fullName>
    </recommendedName>
</protein>
<feature type="compositionally biased region" description="Basic and acidic residues" evidence="3">
    <location>
        <begin position="1"/>
        <end position="12"/>
    </location>
</feature>
<dbReference type="InterPro" id="IPR013079">
    <property type="entry name" value="6Phosfructo_kin"/>
</dbReference>
<keyword evidence="1" id="KW-0547">Nucleotide-binding</keyword>
<evidence type="ECO:0000256" key="1">
    <source>
        <dbReference type="ARBA" id="ARBA00022741"/>
    </source>
</evidence>
<dbReference type="GO" id="GO:0005524">
    <property type="term" value="F:ATP binding"/>
    <property type="evidence" value="ECO:0007669"/>
    <property type="project" value="UniProtKB-KW"/>
</dbReference>
<name>A0A7S1Z0G1_9STRA</name>
<dbReference type="InterPro" id="IPR029033">
    <property type="entry name" value="His_PPase_superfam"/>
</dbReference>
<dbReference type="GO" id="GO:0006003">
    <property type="term" value="P:fructose 2,6-bisphosphate metabolic process"/>
    <property type="evidence" value="ECO:0007669"/>
    <property type="project" value="InterPro"/>
</dbReference>
<reference evidence="5" key="1">
    <citation type="submission" date="2021-01" db="EMBL/GenBank/DDBJ databases">
        <authorList>
            <person name="Corre E."/>
            <person name="Pelletier E."/>
            <person name="Niang G."/>
            <person name="Scheremetjew M."/>
            <person name="Finn R."/>
            <person name="Kale V."/>
            <person name="Holt S."/>
            <person name="Cochrane G."/>
            <person name="Meng A."/>
            <person name="Brown T."/>
            <person name="Cohen L."/>
        </authorList>
    </citation>
    <scope>NUCLEOTIDE SEQUENCE</scope>
    <source>
        <strain evidence="5">Pop2</strain>
    </source>
</reference>
<evidence type="ECO:0000256" key="2">
    <source>
        <dbReference type="ARBA" id="ARBA00022840"/>
    </source>
</evidence>
<sequence length="493" mass="55459">MAYEKPGSEKVSTENGTQKGPNRSAIRTFSTKSNISNPHNVFQEQLVIAMVGLPARGKSYLSKATARYLNFAGCPCRLFNAGNLRREQGLAGTDAAFFDQNNAEAKEMREILAMKCLRQLLDWVQHSNKGCRVGILDATNTTSERRRNVIAQVRVEAKLNPRLQLIFVESLADDPELLENNYRMKLSNDDYKGKDPIKALADFKERVRKYEAVYEEVCDYEDNDIRYIKLINAGEKLVARKIHGFVPRRLLNFLGCVHLWPRTIWIALSGETDYDLAQVLGGDPSLTEEGQEYALGVSNLIQQRIQLEEEPLRAENGRGSFVIYTGTHKRYIQMVETISQNLQHHMKGICPAVLAAANANDLCEGLLDSTTEAQRKELYPLESEARRANKLNYRYPGVGGESYQDLVGRCNELCGMLEHSRGNSLVICNRAVYRVVTAYFLGKAIEEIPFLEVKPGVLELRRNHSGFYQTQLEVNMGKCTSAVGVGSTIESFD</sequence>
<dbReference type="AlphaFoldDB" id="A0A7S1Z0G1"/>
<dbReference type="PANTHER" id="PTHR10606">
    <property type="entry name" value="6-PHOSPHOFRUCTO-2-KINASE/FRUCTOSE-2,6-BISPHOSPHATASE"/>
    <property type="match status" value="1"/>
</dbReference>
<proteinExistence type="predicted"/>
<dbReference type="Pfam" id="PF00300">
    <property type="entry name" value="His_Phos_1"/>
    <property type="match status" value="1"/>
</dbReference>
<dbReference type="Gene3D" id="3.40.50.1240">
    <property type="entry name" value="Phosphoglycerate mutase-like"/>
    <property type="match status" value="1"/>
</dbReference>
<feature type="domain" description="6-phosphofructo-2-kinase" evidence="4">
    <location>
        <begin position="42"/>
        <end position="256"/>
    </location>
</feature>
<feature type="compositionally biased region" description="Polar residues" evidence="3">
    <location>
        <begin position="13"/>
        <end position="25"/>
    </location>
</feature>
<dbReference type="FunFam" id="3.40.50.300:FF:000644">
    <property type="entry name" value="GpmB, Fructose-2,6-bisphosphatase"/>
    <property type="match status" value="1"/>
</dbReference>
<dbReference type="SUPFAM" id="SSF52540">
    <property type="entry name" value="P-loop containing nucleoside triphosphate hydrolases"/>
    <property type="match status" value="1"/>
</dbReference>
<dbReference type="InterPro" id="IPR027417">
    <property type="entry name" value="P-loop_NTPase"/>
</dbReference>
<dbReference type="GO" id="GO:0003873">
    <property type="term" value="F:6-phosphofructo-2-kinase activity"/>
    <property type="evidence" value="ECO:0007669"/>
    <property type="project" value="InterPro"/>
</dbReference>
<evidence type="ECO:0000259" key="4">
    <source>
        <dbReference type="Pfam" id="PF01591"/>
    </source>
</evidence>
<dbReference type="InterPro" id="IPR003094">
    <property type="entry name" value="6Pfruct_kin"/>
</dbReference>
<dbReference type="PIRSF" id="PIRSF000709">
    <property type="entry name" value="6PFK_2-Ptase"/>
    <property type="match status" value="1"/>
</dbReference>
<dbReference type="InterPro" id="IPR013078">
    <property type="entry name" value="His_Pase_superF_clade-1"/>
</dbReference>
<dbReference type="EMBL" id="HBGN01012702">
    <property type="protein sequence ID" value="CAD9324472.1"/>
    <property type="molecule type" value="Transcribed_RNA"/>
</dbReference>
<dbReference type="Gene3D" id="3.40.50.300">
    <property type="entry name" value="P-loop containing nucleotide triphosphate hydrolases"/>
    <property type="match status" value="1"/>
</dbReference>
<feature type="region of interest" description="Disordered" evidence="3">
    <location>
        <begin position="1"/>
        <end position="25"/>
    </location>
</feature>
<gene>
    <name evidence="5" type="ORF">DBRI1063_LOCUS8089</name>
</gene>